<keyword evidence="3" id="KW-0132">Cell division</keyword>
<reference evidence="3 5" key="2">
    <citation type="submission" date="2020-12" db="EMBL/GenBank/DDBJ databases">
        <title>Taxonomic evaluation of the Bacillus sporothermodurans group of bacteria based on whole genome sequences.</title>
        <authorList>
            <person name="Fiedler G."/>
            <person name="Herbstmann A.-D."/>
            <person name="Doll E."/>
            <person name="Wenning M."/>
            <person name="Brinks E."/>
            <person name="Kabisch J."/>
            <person name="Breitenwieser F."/>
            <person name="Lappann M."/>
            <person name="Boehnlein C."/>
            <person name="Franz C."/>
        </authorList>
    </citation>
    <scope>NUCLEOTIDE SEQUENCE [LARGE SCALE GENOMIC DNA]</scope>
    <source>
        <strain evidence="3 5">DSM 10599</strain>
    </source>
</reference>
<keyword evidence="3" id="KW-0131">Cell cycle</keyword>
<dbReference type="InterPro" id="IPR050696">
    <property type="entry name" value="FtsA/MreB"/>
</dbReference>
<accession>A0A150LFE2</accession>
<dbReference type="SMART" id="SM00842">
    <property type="entry name" value="FtsA"/>
    <property type="match status" value="1"/>
</dbReference>
<dbReference type="Pfam" id="PF14450">
    <property type="entry name" value="FtsA"/>
    <property type="match status" value="1"/>
</dbReference>
<evidence type="ECO:0000313" key="3">
    <source>
        <dbReference type="EMBL" id="QQX24054.1"/>
    </source>
</evidence>
<proteinExistence type="predicted"/>
<organism evidence="2 4">
    <name type="scientific">Heyndrickxia sporothermodurans</name>
    <dbReference type="NCBI Taxonomy" id="46224"/>
    <lineage>
        <taxon>Bacteria</taxon>
        <taxon>Bacillati</taxon>
        <taxon>Bacillota</taxon>
        <taxon>Bacilli</taxon>
        <taxon>Bacillales</taxon>
        <taxon>Bacillaceae</taxon>
        <taxon>Heyndrickxia</taxon>
    </lineage>
</organism>
<feature type="domain" description="SHS2" evidence="1">
    <location>
        <begin position="7"/>
        <end position="204"/>
    </location>
</feature>
<dbReference type="EMBL" id="CP066701">
    <property type="protein sequence ID" value="QQX24054.1"/>
    <property type="molecule type" value="Genomic_DNA"/>
</dbReference>
<dbReference type="KEGG" id="hspo:JGZ69_14650"/>
<dbReference type="PANTHER" id="PTHR32432:SF3">
    <property type="entry name" value="ETHANOLAMINE UTILIZATION PROTEIN EUTJ"/>
    <property type="match status" value="1"/>
</dbReference>
<dbReference type="PANTHER" id="PTHR32432">
    <property type="entry name" value="CELL DIVISION PROTEIN FTSA-RELATED"/>
    <property type="match status" value="1"/>
</dbReference>
<gene>
    <name evidence="2" type="ORF">B4102_1534</name>
    <name evidence="3" type="ORF">JGZ69_14650</name>
</gene>
<evidence type="ECO:0000313" key="2">
    <source>
        <dbReference type="EMBL" id="KYD10749.1"/>
    </source>
</evidence>
<dbReference type="GO" id="GO:0051301">
    <property type="term" value="P:cell division"/>
    <property type="evidence" value="ECO:0007669"/>
    <property type="project" value="UniProtKB-KW"/>
</dbReference>
<dbReference type="PATRIC" id="fig|46224.3.peg.592"/>
<dbReference type="EMBL" id="LQYN01000011">
    <property type="protein sequence ID" value="KYD10749.1"/>
    <property type="molecule type" value="Genomic_DNA"/>
</dbReference>
<keyword evidence="4" id="KW-1185">Reference proteome</keyword>
<dbReference type="RefSeq" id="WP_066226836.1">
    <property type="nucleotide sequence ID" value="NZ_CP066701.1"/>
</dbReference>
<dbReference type="InterPro" id="IPR003494">
    <property type="entry name" value="SHS2_FtsA"/>
</dbReference>
<dbReference type="Gene3D" id="3.30.420.40">
    <property type="match status" value="2"/>
</dbReference>
<dbReference type="Proteomes" id="UP000075666">
    <property type="component" value="Unassembled WGS sequence"/>
</dbReference>
<sequence>MQDKKKIFALDIGTRSVVGIILEEADQHYYVADVLVKEHSERAMLDGQIHDVVSVSNIIKEVKEDLEEHHGPLSKVCVAAAGRALKTEKAEVSISIKGKPMMTKQDILHLELSAVQKAQSQAAEKYSSQQSQFYYCVGYSVFQYRLDGEEIGNLIDQQGDEAAVEIIATFLPRVVVESLIAALQRADLEMDALTLEPIAAINVLVPTSMRRLNVALVDIGAGTSDIAITDFGTVIAYGMVPIAGDEITEAISDQFLLDFPDAEKTKRQLIDNDLIRINDILGFESEITKEKMIEQISPAIDKLAKAISDEILLLNNGKAPKAVMLVGGGSQTPEICSRISNHLQLPMNRVAIRGTDAIQSLTIATDIPKGPEFITPIGIAIAAQASPVHYVTAYVNEQPVRLFEVRELTIGDCILGSGIKLNSIHGKPGMGIVVTLNGRQITIPGDHGEPPIIMKNGELSTLDTFINNGDQINIIKGKDGLPPHVKIKDLLDEIPSKQVYINEKPVTISTVIKKNGDIVSFEEILADGDSIELFFPTNIEELLHTLNMIDILHELKPFRLKVNGKETFFPFQSAKITINSEDAKLSSLFHHMDRITIERRHPLTVKDFAKLKNLQLENYIHVYFNGEKVKISKPLTEIIRSGQPLSSDEYILYGDEIELKFYKIEPFIFQDIFRYVDISMPHNSNGKFELLNNKESVTFYDTISEGDQLEIIWPSVYY</sequence>
<dbReference type="InterPro" id="IPR043129">
    <property type="entry name" value="ATPase_NBD"/>
</dbReference>
<dbReference type="OrthoDB" id="9768127at2"/>
<protein>
    <submittedName>
        <fullName evidence="3">Cell division protein FtsA</fullName>
    </submittedName>
</protein>
<evidence type="ECO:0000313" key="5">
    <source>
        <dbReference type="Proteomes" id="UP000595512"/>
    </source>
</evidence>
<reference evidence="2 4" key="1">
    <citation type="submission" date="2016-01" db="EMBL/GenBank/DDBJ databases">
        <title>Genome Sequences of Twelve Sporeforming Bacillus Species Isolated from Foods.</title>
        <authorList>
            <person name="Berendsen E.M."/>
            <person name="Wells-Bennik M.H."/>
            <person name="Krawcyk A.O."/>
            <person name="De Jong A."/>
            <person name="Holsappel S."/>
            <person name="Eijlander R.T."/>
            <person name="Kuipers O.P."/>
        </authorList>
    </citation>
    <scope>NUCLEOTIDE SEQUENCE [LARGE SCALE GENOMIC DNA]</scope>
    <source>
        <strain evidence="2 4">B4102</strain>
    </source>
</reference>
<dbReference type="AlphaFoldDB" id="A0A150LFE2"/>
<dbReference type="STRING" id="46224.B4102_1534"/>
<dbReference type="CDD" id="cd24004">
    <property type="entry name" value="ASKHA_NBD_PilM-like"/>
    <property type="match status" value="1"/>
</dbReference>
<dbReference type="SUPFAM" id="SSF53067">
    <property type="entry name" value="Actin-like ATPase domain"/>
    <property type="match status" value="2"/>
</dbReference>
<evidence type="ECO:0000259" key="1">
    <source>
        <dbReference type="SMART" id="SM00842"/>
    </source>
</evidence>
<evidence type="ECO:0000313" key="4">
    <source>
        <dbReference type="Proteomes" id="UP000075666"/>
    </source>
</evidence>
<dbReference type="Proteomes" id="UP000595512">
    <property type="component" value="Chromosome"/>
</dbReference>
<name>A0A150LFE2_9BACI</name>